<protein>
    <submittedName>
        <fullName evidence="1">Fimbrillin family protein</fullName>
    </submittedName>
</protein>
<dbReference type="InterPro" id="IPR025049">
    <property type="entry name" value="Mfa-like_1"/>
</dbReference>
<gene>
    <name evidence="1" type="ORF">RVY68_24135</name>
</gene>
<comment type="caution">
    <text evidence="1">The sequence shown here is derived from an EMBL/GenBank/DDBJ whole genome shotgun (WGS) entry which is preliminary data.</text>
</comment>
<reference evidence="1" key="1">
    <citation type="submission" date="2023-10" db="EMBL/GenBank/DDBJ databases">
        <title>Genome of potential pathogenic bacteria in Crohn's disease.</title>
        <authorList>
            <person name="Rodriguez-Palacios A."/>
        </authorList>
    </citation>
    <scope>NUCLEOTIDE SEQUENCE</scope>
    <source>
        <strain evidence="1">CavFT-hAR107</strain>
    </source>
</reference>
<proteinExistence type="predicted"/>
<dbReference type="AlphaFoldDB" id="A0AAE4LI68"/>
<dbReference type="Proteomes" id="UP001181258">
    <property type="component" value="Unassembled WGS sequence"/>
</dbReference>
<dbReference type="EMBL" id="JAWDHD010000014">
    <property type="protein sequence ID" value="MDU0251657.1"/>
    <property type="molecule type" value="Genomic_DNA"/>
</dbReference>
<organism evidence="1 2">
    <name type="scientific">Phocaeicola vulgatus</name>
    <name type="common">Bacteroides vulgatus</name>
    <dbReference type="NCBI Taxonomy" id="821"/>
    <lineage>
        <taxon>Bacteria</taxon>
        <taxon>Pseudomonadati</taxon>
        <taxon>Bacteroidota</taxon>
        <taxon>Bacteroidia</taxon>
        <taxon>Bacteroidales</taxon>
        <taxon>Bacteroidaceae</taxon>
        <taxon>Phocaeicola</taxon>
    </lineage>
</organism>
<evidence type="ECO:0000313" key="1">
    <source>
        <dbReference type="EMBL" id="MDU0251657.1"/>
    </source>
</evidence>
<dbReference type="PROSITE" id="PS51257">
    <property type="entry name" value="PROKAR_LIPOPROTEIN"/>
    <property type="match status" value="1"/>
</dbReference>
<sequence length="221" mass="24770">MEVKSLLMVMATLTIAGCSQNEMTEMNPDTNRTIGLDVYTEVQTRGTETTTSTLKANAGFGIFAYQTSSAGWNSEKGNTTPNFMYNEHATWTSDSWGYTNLRFWPIDDKKITFFAYAPYESKPEVGTDQKITLSGQNAKGAPTITFEVKTSNNWKDMIDLVTDCHTAIQDQTNESNKGTVQFKFSHVLTQIAVSIRPRACFSPSYNKVKSQTKHVWLLTLL</sequence>
<dbReference type="Gene3D" id="2.60.40.2620">
    <property type="entry name" value="Fimbrillin-like"/>
    <property type="match status" value="1"/>
</dbReference>
<evidence type="ECO:0000313" key="2">
    <source>
        <dbReference type="Proteomes" id="UP001181258"/>
    </source>
</evidence>
<dbReference type="InterPro" id="IPR042278">
    <property type="entry name" value="Mfa-like_1_N"/>
</dbReference>
<accession>A0AAE4LI68</accession>
<dbReference type="CDD" id="cd13120">
    <property type="entry name" value="BF2867_like_N"/>
    <property type="match status" value="1"/>
</dbReference>
<dbReference type="RefSeq" id="WP_315977454.1">
    <property type="nucleotide sequence ID" value="NZ_BAABZK010000002.1"/>
</dbReference>
<dbReference type="Pfam" id="PF13149">
    <property type="entry name" value="Mfa_like_1"/>
    <property type="match status" value="1"/>
</dbReference>
<name>A0AAE4LI68_PHOVU</name>